<dbReference type="OrthoDB" id="9995434at2759"/>
<dbReference type="VEuPathDB" id="MicrosporidiaDB:NBO_11g0046"/>
<proteinExistence type="predicted"/>
<dbReference type="InterPro" id="IPR036005">
    <property type="entry name" value="Creatinase/aminopeptidase-like"/>
</dbReference>
<sequence length="252" mass="29416">MFKLKAEQKGYFSESFEPLVATGTNFARIYHKATNKVLQKGEILLLDTGTHYFHGTTDLTRTLVFGTPRSDVIKYYTIVLKSLLDAKFIAKKKIRGKDIEELARKYLREIGRDYPTMSGHGVGYFGQVHEKLPKLGFKDDKLRTFNTYTLEPTYFDEEMGIRIEDMVFNNRNKSYFYQTNLTYVPLDLKLIDPDELNDKQLNFLNVYSGRVREFLKPLLKDDKDATAYLIKNTEKLKRSKEYKPTPPKVFTN</sequence>
<organism evidence="3 4">
    <name type="scientific">Nosema bombycis (strain CQ1 / CVCC 102059)</name>
    <name type="common">Microsporidian parasite</name>
    <name type="synonym">Pebrine of silkworm</name>
    <dbReference type="NCBI Taxonomy" id="578461"/>
    <lineage>
        <taxon>Eukaryota</taxon>
        <taxon>Fungi</taxon>
        <taxon>Fungi incertae sedis</taxon>
        <taxon>Microsporidia</taxon>
        <taxon>Nosematidae</taxon>
        <taxon>Nosema</taxon>
    </lineage>
</organism>
<dbReference type="PANTHER" id="PTHR43763">
    <property type="entry name" value="XAA-PRO AMINOPEPTIDASE 1"/>
    <property type="match status" value="1"/>
</dbReference>
<dbReference type="STRING" id="578461.R0ML74"/>
<dbReference type="InterPro" id="IPR000994">
    <property type="entry name" value="Pept_M24"/>
</dbReference>
<reference evidence="3 4" key="1">
    <citation type="journal article" date="2013" name="BMC Genomics">
        <title>Comparative genomics of parasitic silkworm microsporidia reveal an association between genome expansion and host adaptation.</title>
        <authorList>
            <person name="Pan G."/>
            <person name="Xu J."/>
            <person name="Li T."/>
            <person name="Xia Q."/>
            <person name="Liu S.L."/>
            <person name="Zhang G."/>
            <person name="Li S."/>
            <person name="Li C."/>
            <person name="Liu H."/>
            <person name="Yang L."/>
            <person name="Liu T."/>
            <person name="Zhang X."/>
            <person name="Wu Z."/>
            <person name="Fan W."/>
            <person name="Dang X."/>
            <person name="Xiang H."/>
            <person name="Tao M."/>
            <person name="Li Y."/>
            <person name="Hu J."/>
            <person name="Li Z."/>
            <person name="Lin L."/>
            <person name="Luo J."/>
            <person name="Geng L."/>
            <person name="Wang L."/>
            <person name="Long M."/>
            <person name="Wan Y."/>
            <person name="He N."/>
            <person name="Zhang Z."/>
            <person name="Lu C."/>
            <person name="Keeling P.J."/>
            <person name="Wang J."/>
            <person name="Xiang Z."/>
            <person name="Zhou Z."/>
        </authorList>
    </citation>
    <scope>NUCLEOTIDE SEQUENCE [LARGE SCALE GENOMIC DNA]</scope>
    <source>
        <strain evidence="4">CQ1 / CVCC 102059</strain>
    </source>
</reference>
<dbReference type="EMBL" id="KB908919">
    <property type="protein sequence ID" value="EOB14975.1"/>
    <property type="molecule type" value="Genomic_DNA"/>
</dbReference>
<evidence type="ECO:0000313" key="4">
    <source>
        <dbReference type="Proteomes" id="UP000016927"/>
    </source>
</evidence>
<dbReference type="InterPro" id="IPR032416">
    <property type="entry name" value="Peptidase_M24_C"/>
</dbReference>
<feature type="domain" description="Peptidase M24" evidence="1">
    <location>
        <begin position="6"/>
        <end position="167"/>
    </location>
</feature>
<name>R0ML74_NOSB1</name>
<dbReference type="SUPFAM" id="SSF55920">
    <property type="entry name" value="Creatinase/aminopeptidase"/>
    <property type="match status" value="1"/>
</dbReference>
<evidence type="ECO:0000313" key="3">
    <source>
        <dbReference type="EMBL" id="EOB14975.1"/>
    </source>
</evidence>
<feature type="domain" description="Peptidase M24 C-terminal" evidence="2">
    <location>
        <begin position="180"/>
        <end position="236"/>
    </location>
</feature>
<keyword evidence="3" id="KW-0378">Hydrolase</keyword>
<accession>R0ML74</accession>
<dbReference type="HOGENOM" id="CLU_011781_3_0_1"/>
<dbReference type="Proteomes" id="UP000016927">
    <property type="component" value="Unassembled WGS sequence"/>
</dbReference>
<dbReference type="InterPro" id="IPR050422">
    <property type="entry name" value="X-Pro_aminopeptidase_P"/>
</dbReference>
<evidence type="ECO:0000259" key="2">
    <source>
        <dbReference type="Pfam" id="PF16188"/>
    </source>
</evidence>
<dbReference type="GO" id="GO:0004177">
    <property type="term" value="F:aminopeptidase activity"/>
    <property type="evidence" value="ECO:0007669"/>
    <property type="project" value="UniProtKB-KW"/>
</dbReference>
<dbReference type="PANTHER" id="PTHR43763:SF6">
    <property type="entry name" value="XAA-PRO AMINOPEPTIDASE 1"/>
    <property type="match status" value="1"/>
</dbReference>
<evidence type="ECO:0000259" key="1">
    <source>
        <dbReference type="Pfam" id="PF00557"/>
    </source>
</evidence>
<keyword evidence="3" id="KW-0645">Protease</keyword>
<protein>
    <submittedName>
        <fullName evidence="3">Xaa-Pro aminopeptidase 1</fullName>
    </submittedName>
</protein>
<keyword evidence="3" id="KW-0031">Aminopeptidase</keyword>
<keyword evidence="4" id="KW-1185">Reference proteome</keyword>
<dbReference type="Gene3D" id="3.90.230.10">
    <property type="entry name" value="Creatinase/methionine aminopeptidase superfamily"/>
    <property type="match status" value="1"/>
</dbReference>
<dbReference type="OMA" id="DECAPIT"/>
<dbReference type="Pfam" id="PF16188">
    <property type="entry name" value="Peptidase_M24_C"/>
    <property type="match status" value="1"/>
</dbReference>
<gene>
    <name evidence="3" type="primary">XPP1</name>
    <name evidence="3" type="ORF">NBO_11g0046</name>
</gene>
<dbReference type="AlphaFoldDB" id="R0ML74"/>
<dbReference type="Pfam" id="PF00557">
    <property type="entry name" value="Peptidase_M24"/>
    <property type="match status" value="1"/>
</dbReference>